<dbReference type="AlphaFoldDB" id="A0A3B7MYZ2"/>
<dbReference type="RefSeq" id="WP_119052841.1">
    <property type="nucleotide sequence ID" value="NZ_CP032157.1"/>
</dbReference>
<proteinExistence type="predicted"/>
<organism evidence="3 4">
    <name type="scientific">Paraflavitalea soli</name>
    <dbReference type="NCBI Taxonomy" id="2315862"/>
    <lineage>
        <taxon>Bacteria</taxon>
        <taxon>Pseudomonadati</taxon>
        <taxon>Bacteroidota</taxon>
        <taxon>Chitinophagia</taxon>
        <taxon>Chitinophagales</taxon>
        <taxon>Chitinophagaceae</taxon>
        <taxon>Paraflavitalea</taxon>
    </lineage>
</organism>
<reference evidence="3 4" key="1">
    <citation type="submission" date="2018-09" db="EMBL/GenBank/DDBJ databases">
        <title>Genome sequencing of strain 6GH32-13.</title>
        <authorList>
            <person name="Weon H.-Y."/>
            <person name="Heo J."/>
            <person name="Kwon S.-W."/>
        </authorList>
    </citation>
    <scope>NUCLEOTIDE SEQUENCE [LARGE SCALE GENOMIC DNA]</scope>
    <source>
        <strain evidence="3 4">5GH32-13</strain>
    </source>
</reference>
<dbReference type="OrthoDB" id="676596at2"/>
<keyword evidence="2" id="KW-0732">Signal</keyword>
<evidence type="ECO:0000256" key="1">
    <source>
        <dbReference type="SAM" id="MobiDB-lite"/>
    </source>
</evidence>
<feature type="region of interest" description="Disordered" evidence="1">
    <location>
        <begin position="125"/>
        <end position="148"/>
    </location>
</feature>
<feature type="chain" id="PRO_5017719814" description="PEGA domain-containing protein" evidence="2">
    <location>
        <begin position="21"/>
        <end position="148"/>
    </location>
</feature>
<feature type="signal peptide" evidence="2">
    <location>
        <begin position="1"/>
        <end position="20"/>
    </location>
</feature>
<keyword evidence="4" id="KW-1185">Reference proteome</keyword>
<evidence type="ECO:0000313" key="3">
    <source>
        <dbReference type="EMBL" id="AXY76965.1"/>
    </source>
</evidence>
<accession>A0A3B7MYZ2</accession>
<sequence>MKKIFTLAAILLSLSVATFAADRPKKGKISVTSNTFGNLIVKIDGQRYNMDRNDLVLNSIRPGNHRVEIYRMERRGIFGGMRTKVLYSDNVFVAPDQLVNLNVNRNDYVVVRKSGFDPYGRDDKWGRGNDRYHDYSQRDDDRDHRGKW</sequence>
<gene>
    <name evidence="3" type="ORF">D3H65_24565</name>
</gene>
<evidence type="ECO:0000313" key="4">
    <source>
        <dbReference type="Proteomes" id="UP000263900"/>
    </source>
</evidence>
<dbReference type="Proteomes" id="UP000263900">
    <property type="component" value="Chromosome"/>
</dbReference>
<evidence type="ECO:0000256" key="2">
    <source>
        <dbReference type="SAM" id="SignalP"/>
    </source>
</evidence>
<evidence type="ECO:0008006" key="5">
    <source>
        <dbReference type="Google" id="ProtNLM"/>
    </source>
</evidence>
<dbReference type="KEGG" id="pseg:D3H65_24565"/>
<name>A0A3B7MYZ2_9BACT</name>
<dbReference type="EMBL" id="CP032157">
    <property type="protein sequence ID" value="AXY76965.1"/>
    <property type="molecule type" value="Genomic_DNA"/>
</dbReference>
<protein>
    <recommendedName>
        <fullName evidence="5">PEGA domain-containing protein</fullName>
    </recommendedName>
</protein>